<accession>A0ABY5YK24</accession>
<dbReference type="RefSeq" id="WP_260561299.1">
    <property type="nucleotide sequence ID" value="NZ_BAABEC010000191.1"/>
</dbReference>
<dbReference type="Proteomes" id="UP001060261">
    <property type="component" value="Chromosome"/>
</dbReference>
<reference evidence="1" key="1">
    <citation type="submission" date="2022-09" db="EMBL/GenBank/DDBJ databases">
        <title>genome sequence of Deinococcus rubellus.</title>
        <authorList>
            <person name="Srinivasan S."/>
        </authorList>
    </citation>
    <scope>NUCLEOTIDE SEQUENCE</scope>
    <source>
        <strain evidence="1">Ant6</strain>
    </source>
</reference>
<protein>
    <recommendedName>
        <fullName evidence="3">DUF222 domain-containing protein</fullName>
    </recommendedName>
</protein>
<name>A0ABY5YK24_9DEIO</name>
<keyword evidence="2" id="KW-1185">Reference proteome</keyword>
<proteinExistence type="predicted"/>
<organism evidence="1 2">
    <name type="scientific">Deinococcus rubellus</name>
    <dbReference type="NCBI Taxonomy" id="1889240"/>
    <lineage>
        <taxon>Bacteria</taxon>
        <taxon>Thermotogati</taxon>
        <taxon>Deinococcota</taxon>
        <taxon>Deinococci</taxon>
        <taxon>Deinococcales</taxon>
        <taxon>Deinococcaceae</taxon>
        <taxon>Deinococcus</taxon>
    </lineage>
</organism>
<evidence type="ECO:0000313" key="2">
    <source>
        <dbReference type="Proteomes" id="UP001060261"/>
    </source>
</evidence>
<sequence>MVVEVARATVTLSRVELSGALSATVNGLAVELERAVSLLRNADTVTVMDETLAPQIIGKARAARLHSIMGRVGLPSFQHYGLAAAALCEPFPLDSLASLTEQEARRVWAHLCRCYPSARQHAA</sequence>
<evidence type="ECO:0000313" key="1">
    <source>
        <dbReference type="EMBL" id="UWX65041.1"/>
    </source>
</evidence>
<dbReference type="EMBL" id="CP104213">
    <property type="protein sequence ID" value="UWX65041.1"/>
    <property type="molecule type" value="Genomic_DNA"/>
</dbReference>
<gene>
    <name evidence="1" type="ORF">N0D28_05125</name>
</gene>
<evidence type="ECO:0008006" key="3">
    <source>
        <dbReference type="Google" id="ProtNLM"/>
    </source>
</evidence>